<accession>A0A5M6ICC2</accession>
<dbReference type="OrthoDB" id="5461292at2"/>
<comment type="caution">
    <text evidence="1">The sequence shown here is derived from an EMBL/GenBank/DDBJ whole genome shotgun (WGS) entry which is preliminary data.</text>
</comment>
<keyword evidence="2" id="KW-1185">Reference proteome</keyword>
<dbReference type="Proteomes" id="UP000324065">
    <property type="component" value="Unassembled WGS sequence"/>
</dbReference>
<dbReference type="EMBL" id="VWPJ01000009">
    <property type="protein sequence ID" value="KAA5605409.1"/>
    <property type="molecule type" value="Genomic_DNA"/>
</dbReference>
<reference evidence="1 2" key="1">
    <citation type="submission" date="2019-09" db="EMBL/GenBank/DDBJ databases">
        <title>Genome sequence of Roseospira marina, one of the more divergent members of the non-sulfur purple photosynthetic bacterial family, the Rhodospirillaceae.</title>
        <authorList>
            <person name="Meyer T."/>
            <person name="Kyndt J."/>
        </authorList>
    </citation>
    <scope>NUCLEOTIDE SEQUENCE [LARGE SCALE GENOMIC DNA]</scope>
    <source>
        <strain evidence="1 2">DSM 15113</strain>
    </source>
</reference>
<protein>
    <submittedName>
        <fullName evidence="1">Uncharacterized protein</fullName>
    </submittedName>
</protein>
<dbReference type="RefSeq" id="WP_150062459.1">
    <property type="nucleotide sequence ID" value="NZ_JACHII010000019.1"/>
</dbReference>
<dbReference type="AlphaFoldDB" id="A0A5M6ICC2"/>
<sequence>MTAPIQIGDTRPRVQYVGDGAQTAFAYPFAVDDADALHVYVNEIRITTGFAVDGIGAVEGGTVTFAVPPAAGSRVTLLRQLGLGRVTVFQPGGPLRAEALNDALDHLTAVDQQLDDAIRRTVRLAPGAAETADLTLPEPQAGAVLGWDATATGLVNAVPGGVSALPADLEGLLRRHTARAEAWAEDAAVSAWRAGLRDAGSAGGIQPDAPLVAASLTTTGNITVGGALTVEGATLSAWGRTLLTAENAAAGRTALGLGPVATADRTAFATALQGTTADTALQPGDDATLGLLDYTAGRPRAHTATVRAAHTVTLTEGEIQTLTLTTDTVLTLPDPPAGRGASMLLVLIQDGTGGRTPALRTADGAPLRWLGRSAPSWQTAAGAFDVVAVTHAGAVSFAAHIGAHIGENA</sequence>
<organism evidence="1 2">
    <name type="scientific">Roseospira marina</name>
    <dbReference type="NCBI Taxonomy" id="140057"/>
    <lineage>
        <taxon>Bacteria</taxon>
        <taxon>Pseudomonadati</taxon>
        <taxon>Pseudomonadota</taxon>
        <taxon>Alphaproteobacteria</taxon>
        <taxon>Rhodospirillales</taxon>
        <taxon>Rhodospirillaceae</taxon>
        <taxon>Roseospira</taxon>
    </lineage>
</organism>
<gene>
    <name evidence="1" type="ORF">F1188_10925</name>
</gene>
<evidence type="ECO:0000313" key="2">
    <source>
        <dbReference type="Proteomes" id="UP000324065"/>
    </source>
</evidence>
<evidence type="ECO:0000313" key="1">
    <source>
        <dbReference type="EMBL" id="KAA5605409.1"/>
    </source>
</evidence>
<name>A0A5M6ICC2_9PROT</name>
<proteinExistence type="predicted"/>